<dbReference type="AlphaFoldDB" id="A0A6V8H0J7"/>
<sequence>MSTEPSIETLSPQDAHIANESHSDHGDIVRDIIIGFADGLTVPFALTAGLSSLGSSKLVIVGGLAELFSGAISMGLGAYLAAVTDREHYKNEAAREKREVVEKPGAEKEEIFDIFAEYGISREASQGVVDCLVANEDNWIRFMMAFELKLEEPNVSRAWISAATMGLSYFIGGLLPMIPYFAMTNVTHALFVSIGITFVILIAFGFIKNYIMIKTTRSGLWGALQTLIVAIRHAVIALGIMSKRFEANELSITGDVKAKDLSSIALTQYFKAVGQLRFLLDTPPGDKSVLRHNALACCILLTLFEFLQDSMLPFWPEYKHGAQNIVSNAYGSTIETDDYRKEEIDYIIKSVLPYGAQ</sequence>
<evidence type="ECO:0000313" key="8">
    <source>
        <dbReference type="EMBL" id="GAM34483.1"/>
    </source>
</evidence>
<dbReference type="InterPro" id="IPR008217">
    <property type="entry name" value="Ccc1_fam"/>
</dbReference>
<protein>
    <submittedName>
        <fullName evidence="8">CCC1 homolog</fullName>
    </submittedName>
</protein>
<feature type="transmembrane region" description="Helical" evidence="7">
    <location>
        <begin position="158"/>
        <end position="182"/>
    </location>
</feature>
<organism evidence="8 9">
    <name type="scientific">Talaromyces pinophilus</name>
    <name type="common">Penicillium pinophilum</name>
    <dbReference type="NCBI Taxonomy" id="128442"/>
    <lineage>
        <taxon>Eukaryota</taxon>
        <taxon>Fungi</taxon>
        <taxon>Dikarya</taxon>
        <taxon>Ascomycota</taxon>
        <taxon>Pezizomycotina</taxon>
        <taxon>Eurotiomycetes</taxon>
        <taxon>Eurotiomycetidae</taxon>
        <taxon>Eurotiales</taxon>
        <taxon>Trichocomaceae</taxon>
        <taxon>Talaromyces</taxon>
        <taxon>Talaromyces sect. Talaromyces</taxon>
    </lineage>
</organism>
<keyword evidence="5 7" id="KW-0472">Membrane</keyword>
<dbReference type="GO" id="GO:0012505">
    <property type="term" value="C:endomembrane system"/>
    <property type="evidence" value="ECO:0007669"/>
    <property type="project" value="UniProtKB-SubCell"/>
</dbReference>
<feature type="transmembrane region" description="Helical" evidence="7">
    <location>
        <begin position="219"/>
        <end position="241"/>
    </location>
</feature>
<feature type="region of interest" description="Disordered" evidence="6">
    <location>
        <begin position="1"/>
        <end position="20"/>
    </location>
</feature>
<comment type="similarity">
    <text evidence="2">Belongs to the CCC1 family.</text>
</comment>
<dbReference type="CDD" id="cd02435">
    <property type="entry name" value="CCC1"/>
    <property type="match status" value="1"/>
</dbReference>
<keyword evidence="4 7" id="KW-1133">Transmembrane helix</keyword>
<evidence type="ECO:0000256" key="5">
    <source>
        <dbReference type="ARBA" id="ARBA00023136"/>
    </source>
</evidence>
<dbReference type="Pfam" id="PF01988">
    <property type="entry name" value="VIT1"/>
    <property type="match status" value="1"/>
</dbReference>
<accession>A0A6V8H0J7</accession>
<proteinExistence type="inferred from homology"/>
<dbReference type="GO" id="GO:0030026">
    <property type="term" value="P:intracellular manganese ion homeostasis"/>
    <property type="evidence" value="ECO:0007669"/>
    <property type="project" value="InterPro"/>
</dbReference>
<evidence type="ECO:0000256" key="6">
    <source>
        <dbReference type="SAM" id="MobiDB-lite"/>
    </source>
</evidence>
<comment type="subcellular location">
    <subcellularLocation>
        <location evidence="1">Endomembrane system</location>
        <topology evidence="1">Multi-pass membrane protein</topology>
    </subcellularLocation>
</comment>
<gene>
    <name evidence="8" type="ORF">TCE0_015r02089</name>
</gene>
<feature type="transmembrane region" description="Helical" evidence="7">
    <location>
        <begin position="188"/>
        <end position="207"/>
    </location>
</feature>
<dbReference type="GO" id="GO:0005384">
    <property type="term" value="F:manganese ion transmembrane transporter activity"/>
    <property type="evidence" value="ECO:0007669"/>
    <property type="project" value="InterPro"/>
</dbReference>
<evidence type="ECO:0000256" key="4">
    <source>
        <dbReference type="ARBA" id="ARBA00022989"/>
    </source>
</evidence>
<keyword evidence="9" id="KW-1185">Reference proteome</keyword>
<evidence type="ECO:0000313" key="9">
    <source>
        <dbReference type="Proteomes" id="UP000053095"/>
    </source>
</evidence>
<feature type="transmembrane region" description="Helical" evidence="7">
    <location>
        <begin position="58"/>
        <end position="82"/>
    </location>
</feature>
<dbReference type="EMBL" id="DF933811">
    <property type="protein sequence ID" value="GAM34483.1"/>
    <property type="molecule type" value="Genomic_DNA"/>
</dbReference>
<dbReference type="PANTHER" id="PTHR31851">
    <property type="entry name" value="FE(2+)/MN(2+) TRANSPORTER PCL1"/>
    <property type="match status" value="1"/>
</dbReference>
<evidence type="ECO:0000256" key="3">
    <source>
        <dbReference type="ARBA" id="ARBA00022692"/>
    </source>
</evidence>
<evidence type="ECO:0000256" key="1">
    <source>
        <dbReference type="ARBA" id="ARBA00004127"/>
    </source>
</evidence>
<feature type="compositionally biased region" description="Polar residues" evidence="6">
    <location>
        <begin position="1"/>
        <end position="12"/>
    </location>
</feature>
<reference evidence="9" key="1">
    <citation type="journal article" date="2015" name="Genome Announc.">
        <title>Draft genome sequence of Talaromyces cellulolyticus strain Y-94, a source of lignocellulosic biomass-degrading enzymes.</title>
        <authorList>
            <person name="Fujii T."/>
            <person name="Koike H."/>
            <person name="Sawayama S."/>
            <person name="Yano S."/>
            <person name="Inoue H."/>
        </authorList>
    </citation>
    <scope>NUCLEOTIDE SEQUENCE [LARGE SCALE GENOMIC DNA]</scope>
    <source>
        <strain evidence="9">Y-94</strain>
    </source>
</reference>
<evidence type="ECO:0000256" key="2">
    <source>
        <dbReference type="ARBA" id="ARBA00007049"/>
    </source>
</evidence>
<evidence type="ECO:0000256" key="7">
    <source>
        <dbReference type="SAM" id="Phobius"/>
    </source>
</evidence>
<name>A0A6V8H0J7_TALPI</name>
<keyword evidence="3 7" id="KW-0812">Transmembrane</keyword>
<dbReference type="Proteomes" id="UP000053095">
    <property type="component" value="Unassembled WGS sequence"/>
</dbReference>
<comment type="caution">
    <text evidence="8">The sequence shown here is derived from an EMBL/GenBank/DDBJ whole genome shotgun (WGS) entry which is preliminary data.</text>
</comment>